<name>A0A7S1LER7_NEODS</name>
<accession>A0A7S1LER7</accession>
<gene>
    <name evidence="1" type="ORF">NDES1114_LOCUS6995</name>
</gene>
<evidence type="ECO:0000313" key="1">
    <source>
        <dbReference type="EMBL" id="CAD9100573.1"/>
    </source>
</evidence>
<evidence type="ECO:0008006" key="2">
    <source>
        <dbReference type="Google" id="ProtNLM"/>
    </source>
</evidence>
<dbReference type="InterPro" id="IPR036850">
    <property type="entry name" value="NDK-like_dom_sf"/>
</dbReference>
<protein>
    <recommendedName>
        <fullName evidence="2">Nucleoside-diphosphate kinase</fullName>
    </recommendedName>
</protein>
<dbReference type="AlphaFoldDB" id="A0A7S1LER7"/>
<reference evidence="1" key="1">
    <citation type="submission" date="2021-01" db="EMBL/GenBank/DDBJ databases">
        <authorList>
            <person name="Corre E."/>
            <person name="Pelletier E."/>
            <person name="Niang G."/>
            <person name="Scheremetjew M."/>
            <person name="Finn R."/>
            <person name="Kale V."/>
            <person name="Holt S."/>
            <person name="Cochrane G."/>
            <person name="Meng A."/>
            <person name="Brown T."/>
            <person name="Cohen L."/>
        </authorList>
    </citation>
    <scope>NUCLEOTIDE SEQUENCE</scope>
    <source>
        <strain evidence="1">CCAP 1951/1</strain>
    </source>
</reference>
<organism evidence="1">
    <name type="scientific">Neobodo designis</name>
    <name type="common">Flagellated protozoan</name>
    <name type="synonym">Bodo designis</name>
    <dbReference type="NCBI Taxonomy" id="312471"/>
    <lineage>
        <taxon>Eukaryota</taxon>
        <taxon>Discoba</taxon>
        <taxon>Euglenozoa</taxon>
        <taxon>Kinetoplastea</taxon>
        <taxon>Metakinetoplastina</taxon>
        <taxon>Neobodonida</taxon>
        <taxon>Neobodo</taxon>
    </lineage>
</organism>
<dbReference type="SUPFAM" id="SSF54919">
    <property type="entry name" value="Nucleoside diphosphate kinase, NDK"/>
    <property type="match status" value="1"/>
</dbReference>
<proteinExistence type="predicted"/>
<sequence length="337" mass="37394">MAQAQLVAGVVGAAAVVFGYQQFFATPAEVAPDYSRLTNRAFVFVKPHAATDKTAELVSAQLKAKGMTVLSEGDISSKDIDEKKLIDQHYYAIASKATILKPEEMNVPADKFQEKFKTSWDAALKDGKVMNALDACKAMNIDAAQMAKLWGEAKKNNKLIKFGGGFYCAEIKGKYVFNGFFMEMRNAFTAPGKKIHYYDVEWDPTKMSWEHFRANFLGPTDPKEAPKDSLRGVVLQKWKELGLAAEPNVGDNAVHASASPFEGLAERMNWLGVKCQDDQYCSSMVKAGIPESVIEHWTRDPQVVISEDKKKKSLFDSLEDLDAAPCMKKAQELAKWA</sequence>
<dbReference type="Gene3D" id="3.30.70.141">
    <property type="entry name" value="Nucleoside diphosphate kinase-like domain"/>
    <property type="match status" value="1"/>
</dbReference>
<dbReference type="EMBL" id="HBGF01010543">
    <property type="protein sequence ID" value="CAD9100573.1"/>
    <property type="molecule type" value="Transcribed_RNA"/>
</dbReference>